<accession>A0A4R3YL81</accession>
<dbReference type="OrthoDB" id="9809748at2"/>
<proteinExistence type="inferred from homology"/>
<feature type="signal peptide" evidence="8">
    <location>
        <begin position="1"/>
        <end position="20"/>
    </location>
</feature>
<keyword evidence="11" id="KW-1185">Reference proteome</keyword>
<keyword evidence="3" id="KW-0808">Transferase</keyword>
<comment type="similarity">
    <text evidence="2">Belongs to the YkuD family.</text>
</comment>
<protein>
    <submittedName>
        <fullName evidence="10">Murein L,D-transpeptidase YafK</fullName>
    </submittedName>
</protein>
<evidence type="ECO:0000256" key="4">
    <source>
        <dbReference type="ARBA" id="ARBA00022960"/>
    </source>
</evidence>
<dbReference type="GO" id="GO:0009252">
    <property type="term" value="P:peptidoglycan biosynthetic process"/>
    <property type="evidence" value="ECO:0007669"/>
    <property type="project" value="UniProtKB-UniPathway"/>
</dbReference>
<keyword evidence="5 7" id="KW-0573">Peptidoglycan synthesis</keyword>
<gene>
    <name evidence="10" type="ORF">EDC52_11614</name>
</gene>
<dbReference type="GO" id="GO:0004180">
    <property type="term" value="F:carboxypeptidase activity"/>
    <property type="evidence" value="ECO:0007669"/>
    <property type="project" value="UniProtKB-ARBA"/>
</dbReference>
<dbReference type="RefSeq" id="WP_131867782.1">
    <property type="nucleotide sequence ID" value="NZ_SMCR01000016.1"/>
</dbReference>
<dbReference type="Proteomes" id="UP000295719">
    <property type="component" value="Unassembled WGS sequence"/>
</dbReference>
<keyword evidence="8" id="KW-0732">Signal</keyword>
<keyword evidence="6 7" id="KW-0961">Cell wall biogenesis/degradation</keyword>
<dbReference type="PROSITE" id="PS52029">
    <property type="entry name" value="LD_TPASE"/>
    <property type="match status" value="1"/>
</dbReference>
<sequence length="251" mass="28190">MSKIALLFAMLFLLPACSSASNNSNVGEDVKITQQVKVPAQIKQQLLGSPVFIQVFKEERVLELYARMGNDYRLIDTYGICNFSGGLGPKRQVGDFKSPEGFYSVTNSSLKPDSHYYRAINLGFPNAYDKSQGYSGAMLMIHGDCRSVGCYAMTDGYIAEIYRYVESALQNGQSQVNINIYPFRMTEKNMQRHRNSSNITFWRQLQPGFTYFAKHRQPPAVGVVDGKYVVNAPMLFHSDAVVSEFALTQPK</sequence>
<evidence type="ECO:0000256" key="6">
    <source>
        <dbReference type="ARBA" id="ARBA00023316"/>
    </source>
</evidence>
<feature type="active site" description="Proton donor/acceptor" evidence="7">
    <location>
        <position position="142"/>
    </location>
</feature>
<dbReference type="InterPro" id="IPR005490">
    <property type="entry name" value="LD_TPept_cat_dom"/>
</dbReference>
<evidence type="ECO:0000256" key="5">
    <source>
        <dbReference type="ARBA" id="ARBA00022984"/>
    </source>
</evidence>
<dbReference type="PANTHER" id="PTHR36699">
    <property type="entry name" value="LD-TRANSPEPTIDASE"/>
    <property type="match status" value="1"/>
</dbReference>
<feature type="domain" description="L,D-TPase catalytic" evidence="9">
    <location>
        <begin position="51"/>
        <end position="181"/>
    </location>
</feature>
<name>A0A4R3YL81_9GAMM</name>
<evidence type="ECO:0000256" key="7">
    <source>
        <dbReference type="PROSITE-ProRule" id="PRU01373"/>
    </source>
</evidence>
<dbReference type="SUPFAM" id="SSF141523">
    <property type="entry name" value="L,D-transpeptidase catalytic domain-like"/>
    <property type="match status" value="1"/>
</dbReference>
<organism evidence="10 11">
    <name type="scientific">Biostraticola tofi</name>
    <dbReference type="NCBI Taxonomy" id="466109"/>
    <lineage>
        <taxon>Bacteria</taxon>
        <taxon>Pseudomonadati</taxon>
        <taxon>Pseudomonadota</taxon>
        <taxon>Gammaproteobacteria</taxon>
        <taxon>Enterobacterales</taxon>
        <taxon>Bruguierivoracaceae</taxon>
        <taxon>Biostraticola</taxon>
    </lineage>
</organism>
<dbReference type="NCBIfam" id="NF040599">
    <property type="entry name" value="LdtF_DpaA_YafK"/>
    <property type="match status" value="1"/>
</dbReference>
<evidence type="ECO:0000256" key="1">
    <source>
        <dbReference type="ARBA" id="ARBA00004752"/>
    </source>
</evidence>
<comment type="caution">
    <text evidence="10">The sequence shown here is derived from an EMBL/GenBank/DDBJ whole genome shotgun (WGS) entry which is preliminary data.</text>
</comment>
<dbReference type="UniPathway" id="UPA00219"/>
<dbReference type="AlphaFoldDB" id="A0A4R3YL81"/>
<evidence type="ECO:0000259" key="9">
    <source>
        <dbReference type="PROSITE" id="PS52029"/>
    </source>
</evidence>
<comment type="pathway">
    <text evidence="1 7">Cell wall biogenesis; peptidoglycan biosynthesis.</text>
</comment>
<dbReference type="EMBL" id="SMCR01000016">
    <property type="protein sequence ID" value="TCV91553.1"/>
    <property type="molecule type" value="Genomic_DNA"/>
</dbReference>
<evidence type="ECO:0000256" key="8">
    <source>
        <dbReference type="SAM" id="SignalP"/>
    </source>
</evidence>
<dbReference type="Pfam" id="PF03734">
    <property type="entry name" value="YkuD"/>
    <property type="match status" value="1"/>
</dbReference>
<dbReference type="CDD" id="cd16913">
    <property type="entry name" value="YkuD_like"/>
    <property type="match status" value="1"/>
</dbReference>
<keyword evidence="4 7" id="KW-0133">Cell shape</keyword>
<reference evidence="10 11" key="1">
    <citation type="submission" date="2019-03" db="EMBL/GenBank/DDBJ databases">
        <title>Genomic Encyclopedia of Type Strains, Phase IV (KMG-IV): sequencing the most valuable type-strain genomes for metagenomic binning, comparative biology and taxonomic classification.</title>
        <authorList>
            <person name="Goeker M."/>
        </authorList>
    </citation>
    <scope>NUCLEOTIDE SEQUENCE [LARGE SCALE GENOMIC DNA]</scope>
    <source>
        <strain evidence="10 11">DSM 19580</strain>
    </source>
</reference>
<evidence type="ECO:0000313" key="10">
    <source>
        <dbReference type="EMBL" id="TCV91553.1"/>
    </source>
</evidence>
<dbReference type="PANTHER" id="PTHR36699:SF1">
    <property type="entry name" value="L,D-TRANSPEPTIDASE YAFK-RELATED"/>
    <property type="match status" value="1"/>
</dbReference>
<evidence type="ECO:0000256" key="3">
    <source>
        <dbReference type="ARBA" id="ARBA00022679"/>
    </source>
</evidence>
<dbReference type="GO" id="GO:0016740">
    <property type="term" value="F:transferase activity"/>
    <property type="evidence" value="ECO:0007669"/>
    <property type="project" value="UniProtKB-KW"/>
</dbReference>
<feature type="chain" id="PRO_5020861413" evidence="8">
    <location>
        <begin position="21"/>
        <end position="251"/>
    </location>
</feature>
<dbReference type="GO" id="GO:0071555">
    <property type="term" value="P:cell wall organization"/>
    <property type="evidence" value="ECO:0007669"/>
    <property type="project" value="UniProtKB-UniRule"/>
</dbReference>
<dbReference type="InterPro" id="IPR038063">
    <property type="entry name" value="Transpep_catalytic_dom"/>
</dbReference>
<feature type="active site" description="Nucleophile" evidence="7">
    <location>
        <position position="150"/>
    </location>
</feature>
<evidence type="ECO:0000313" key="11">
    <source>
        <dbReference type="Proteomes" id="UP000295719"/>
    </source>
</evidence>
<dbReference type="GO" id="GO:0008360">
    <property type="term" value="P:regulation of cell shape"/>
    <property type="evidence" value="ECO:0007669"/>
    <property type="project" value="UniProtKB-UniRule"/>
</dbReference>
<evidence type="ECO:0000256" key="2">
    <source>
        <dbReference type="ARBA" id="ARBA00005992"/>
    </source>
</evidence>